<dbReference type="EMBL" id="BAFN01000001">
    <property type="protein sequence ID" value="GAN32841.1"/>
    <property type="molecule type" value="Genomic_DNA"/>
</dbReference>
<gene>
    <name evidence="1" type="ORF">BROSI_A1356</name>
</gene>
<protein>
    <submittedName>
        <fullName evidence="1">Uncharacterized protein</fullName>
    </submittedName>
</protein>
<accession>A0ABQ0JVW8</accession>
<sequence length="100" mass="11831">MRKYAEQYELSKIQAIIAIWRNHESWIKKNTAPTNKAVRQIYLSSVTIRKSHGIKAIHARYPRSAGGKERHKKRMVRRERMRIFTKFVLLKVLETAKGII</sequence>
<evidence type="ECO:0000313" key="1">
    <source>
        <dbReference type="EMBL" id="GAN32841.1"/>
    </source>
</evidence>
<proteinExistence type="predicted"/>
<evidence type="ECO:0000313" key="2">
    <source>
        <dbReference type="Proteomes" id="UP000032309"/>
    </source>
</evidence>
<dbReference type="Proteomes" id="UP000032309">
    <property type="component" value="Unassembled WGS sequence"/>
</dbReference>
<name>A0ABQ0JVW8_9BACT</name>
<comment type="caution">
    <text evidence="1">The sequence shown here is derived from an EMBL/GenBank/DDBJ whole genome shotgun (WGS) entry which is preliminary data.</text>
</comment>
<organism evidence="1 2">
    <name type="scientific">Candidatus Brocadia sinica JPN1</name>
    <dbReference type="NCBI Taxonomy" id="1197129"/>
    <lineage>
        <taxon>Bacteria</taxon>
        <taxon>Pseudomonadati</taxon>
        <taxon>Planctomycetota</taxon>
        <taxon>Candidatus Brocadiia</taxon>
        <taxon>Candidatus Brocadiales</taxon>
        <taxon>Candidatus Brocadiaceae</taxon>
        <taxon>Candidatus Brocadia</taxon>
    </lineage>
</organism>
<reference evidence="2" key="1">
    <citation type="journal article" date="2015" name="Genome Announc.">
        <title>Draft Genome Sequence of an Anaerobic Ammonium-Oxidizing Bacterium, "Candidatus Brocadia sinica".</title>
        <authorList>
            <person name="Oshiki M."/>
            <person name="Shinyako-Hata K."/>
            <person name="Satoh H."/>
            <person name="Okabe S."/>
        </authorList>
    </citation>
    <scope>NUCLEOTIDE SEQUENCE [LARGE SCALE GENOMIC DNA]</scope>
    <source>
        <strain evidence="2">JPN1</strain>
    </source>
</reference>
<keyword evidence="2" id="KW-1185">Reference proteome</keyword>